<evidence type="ECO:0000256" key="6">
    <source>
        <dbReference type="PIRSR" id="PIRSR001488-1"/>
    </source>
</evidence>
<feature type="signal peptide" evidence="7">
    <location>
        <begin position="1"/>
        <end position="23"/>
    </location>
</feature>
<keyword evidence="4" id="KW-0676">Redox-active center</keyword>
<gene>
    <name evidence="9" type="ORF">PN36_13445</name>
</gene>
<keyword evidence="2 7" id="KW-0732">Signal</keyword>
<protein>
    <recommendedName>
        <fullName evidence="5">Thiol:disulfide interchange protein</fullName>
    </recommendedName>
</protein>
<dbReference type="InterPro" id="IPR036249">
    <property type="entry name" value="Thioredoxin-like_sf"/>
</dbReference>
<dbReference type="AlphaFoldDB" id="A0A0A6RNW5"/>
<evidence type="ECO:0000256" key="3">
    <source>
        <dbReference type="ARBA" id="ARBA00023157"/>
    </source>
</evidence>
<dbReference type="InterPro" id="IPR017937">
    <property type="entry name" value="Thioredoxin_CS"/>
</dbReference>
<evidence type="ECO:0000313" key="9">
    <source>
        <dbReference type="EMBL" id="KHD05536.1"/>
    </source>
</evidence>
<comment type="caution">
    <text evidence="9">The sequence shown here is derived from an EMBL/GenBank/DDBJ whole genome shotgun (WGS) entry which is preliminary data.</text>
</comment>
<comment type="subcellular location">
    <subcellularLocation>
        <location evidence="5">Periplasm</location>
    </subcellularLocation>
</comment>
<keyword evidence="10" id="KW-1185">Reference proteome</keyword>
<keyword evidence="5" id="KW-0574">Periplasm</keyword>
<dbReference type="PANTHER" id="PTHR35891:SF2">
    <property type="entry name" value="THIOL:DISULFIDE INTERCHANGE PROTEIN DSBA"/>
    <property type="match status" value="1"/>
</dbReference>
<dbReference type="EMBL" id="JSZA02000045">
    <property type="protein sequence ID" value="KHD05536.1"/>
    <property type="molecule type" value="Genomic_DNA"/>
</dbReference>
<feature type="disulfide bond" description="Redox-active" evidence="6">
    <location>
        <begin position="56"/>
        <end position="59"/>
    </location>
</feature>
<evidence type="ECO:0000256" key="2">
    <source>
        <dbReference type="ARBA" id="ARBA00022729"/>
    </source>
</evidence>
<evidence type="ECO:0000256" key="7">
    <source>
        <dbReference type="SAM" id="SignalP"/>
    </source>
</evidence>
<evidence type="ECO:0000256" key="1">
    <source>
        <dbReference type="ARBA" id="ARBA00005791"/>
    </source>
</evidence>
<evidence type="ECO:0000256" key="5">
    <source>
        <dbReference type="PIRNR" id="PIRNR001488"/>
    </source>
</evidence>
<evidence type="ECO:0000256" key="4">
    <source>
        <dbReference type="ARBA" id="ARBA00023284"/>
    </source>
</evidence>
<dbReference type="PIRSF" id="PIRSF001488">
    <property type="entry name" value="Tdi_protein"/>
    <property type="match status" value="1"/>
</dbReference>
<dbReference type="SUPFAM" id="SSF52833">
    <property type="entry name" value="Thioredoxin-like"/>
    <property type="match status" value="1"/>
</dbReference>
<dbReference type="PROSITE" id="PS00194">
    <property type="entry name" value="THIOREDOXIN_1"/>
    <property type="match status" value="1"/>
</dbReference>
<dbReference type="Gene3D" id="3.40.30.10">
    <property type="entry name" value="Glutaredoxin"/>
    <property type="match status" value="1"/>
</dbReference>
<dbReference type="PANTHER" id="PTHR35891">
    <property type="entry name" value="THIOL:DISULFIDE INTERCHANGE PROTEIN DSBA"/>
    <property type="match status" value="1"/>
</dbReference>
<dbReference type="InterPro" id="IPR050824">
    <property type="entry name" value="Thiol_disulfide_DsbA"/>
</dbReference>
<dbReference type="InterPro" id="IPR023205">
    <property type="entry name" value="DsbA/DsbL"/>
</dbReference>
<reference evidence="9 10" key="1">
    <citation type="journal article" date="2016" name="Front. Microbiol.">
        <title>Single-Cell (Meta-)Genomics of a Dimorphic Candidatus Thiomargarita nelsonii Reveals Genomic Plasticity.</title>
        <authorList>
            <person name="Flood B.E."/>
            <person name="Fliss P."/>
            <person name="Jones D.S."/>
            <person name="Dick G.J."/>
            <person name="Jain S."/>
            <person name="Kaster A.K."/>
            <person name="Winkel M."/>
            <person name="Mussmann M."/>
            <person name="Bailey J."/>
        </authorList>
    </citation>
    <scope>NUCLEOTIDE SEQUENCE [LARGE SCALE GENOMIC DNA]</scope>
    <source>
        <strain evidence="9">Hydrate Ridge</strain>
    </source>
</reference>
<dbReference type="Proteomes" id="UP000030428">
    <property type="component" value="Unassembled WGS sequence"/>
</dbReference>
<dbReference type="InterPro" id="IPR001853">
    <property type="entry name" value="DSBA-like_thioredoxin_dom"/>
</dbReference>
<proteinExistence type="inferred from homology"/>
<evidence type="ECO:0000259" key="8">
    <source>
        <dbReference type="Pfam" id="PF01323"/>
    </source>
</evidence>
<feature type="chain" id="PRO_5002022277" description="Thiol:disulfide interchange protein" evidence="7">
    <location>
        <begin position="24"/>
        <end position="215"/>
    </location>
</feature>
<feature type="domain" description="DSBA-like thioredoxin" evidence="8">
    <location>
        <begin position="79"/>
        <end position="204"/>
    </location>
</feature>
<name>A0A0A6RNW5_9GAMM</name>
<dbReference type="CDD" id="cd03019">
    <property type="entry name" value="DsbA_DsbA"/>
    <property type="match status" value="1"/>
</dbReference>
<evidence type="ECO:0000313" key="10">
    <source>
        <dbReference type="Proteomes" id="UP000030428"/>
    </source>
</evidence>
<accession>A0A0A6RNW5</accession>
<sequence length="215" mass="25010">MKLARTAWLIVVSSLFMTHLAYANEPYAGQYELLNSPQATNNPDKVEVLEFFWYGCPHCYYLEKNLQSWLKTKPDYVEFKRIPAVFTKTGGWAVTAKAYYTAEALDILEEIHTPFFEAIHKKKRRALKKQEQAIQGFFADYGVSKNRFSRTYHSFWVDTQIGQALDMTQNYGISGVPVIFINGKYRLTSEMADGYDNMKKVLNYLIEKEYKLMAE</sequence>
<dbReference type="Pfam" id="PF01323">
    <property type="entry name" value="DSBA"/>
    <property type="match status" value="1"/>
</dbReference>
<dbReference type="GO" id="GO:0016491">
    <property type="term" value="F:oxidoreductase activity"/>
    <property type="evidence" value="ECO:0007669"/>
    <property type="project" value="InterPro"/>
</dbReference>
<keyword evidence="3 5" id="KW-1015">Disulfide bond</keyword>
<organism evidence="9 10">
    <name type="scientific">Candidatus Thiomargarita nelsonii</name>
    <dbReference type="NCBI Taxonomy" id="1003181"/>
    <lineage>
        <taxon>Bacteria</taxon>
        <taxon>Pseudomonadati</taxon>
        <taxon>Pseudomonadota</taxon>
        <taxon>Gammaproteobacteria</taxon>
        <taxon>Thiotrichales</taxon>
        <taxon>Thiotrichaceae</taxon>
        <taxon>Thiomargarita</taxon>
    </lineage>
</organism>
<dbReference type="GO" id="GO:0042597">
    <property type="term" value="C:periplasmic space"/>
    <property type="evidence" value="ECO:0007669"/>
    <property type="project" value="UniProtKB-SubCell"/>
</dbReference>
<comment type="similarity">
    <text evidence="1">Belongs to the thioredoxin family. DsbA subfamily.</text>
</comment>